<evidence type="ECO:0000313" key="3">
    <source>
        <dbReference type="EMBL" id="SLN40813.1"/>
    </source>
</evidence>
<dbReference type="PROSITE" id="PS51186">
    <property type="entry name" value="GNAT"/>
    <property type="match status" value="1"/>
</dbReference>
<dbReference type="AlphaFoldDB" id="A0A1X6Z5A4"/>
<dbReference type="EMBL" id="FWFY01000004">
    <property type="protein sequence ID" value="SLN40813.1"/>
    <property type="molecule type" value="Genomic_DNA"/>
</dbReference>
<dbReference type="SUPFAM" id="SSF55729">
    <property type="entry name" value="Acyl-CoA N-acyltransferases (Nat)"/>
    <property type="match status" value="1"/>
</dbReference>
<evidence type="ECO:0000259" key="1">
    <source>
        <dbReference type="PROSITE" id="PS51186"/>
    </source>
</evidence>
<evidence type="ECO:0000313" key="5">
    <source>
        <dbReference type="Proteomes" id="UP000240624"/>
    </source>
</evidence>
<keyword evidence="3" id="KW-0808">Transferase</keyword>
<proteinExistence type="predicted"/>
<dbReference type="InterPro" id="IPR000182">
    <property type="entry name" value="GNAT_dom"/>
</dbReference>
<name>A0A1X6Z5A4_9RHOB</name>
<dbReference type="Proteomes" id="UP000240624">
    <property type="component" value="Unassembled WGS sequence"/>
</dbReference>
<dbReference type="EMBL" id="PYGB01000004">
    <property type="protein sequence ID" value="PSK86840.1"/>
    <property type="molecule type" value="Genomic_DNA"/>
</dbReference>
<accession>A0A1X6Z5A4</accession>
<dbReference type="Gene3D" id="3.40.630.30">
    <property type="match status" value="1"/>
</dbReference>
<dbReference type="InterPro" id="IPR016181">
    <property type="entry name" value="Acyl_CoA_acyltransferase"/>
</dbReference>
<dbReference type="Proteomes" id="UP000193495">
    <property type="component" value="Unassembled WGS sequence"/>
</dbReference>
<reference evidence="2 5" key="2">
    <citation type="submission" date="2018-03" db="EMBL/GenBank/DDBJ databases">
        <title>Genomic Encyclopedia of Archaeal and Bacterial Type Strains, Phase II (KMG-II): from individual species to whole genera.</title>
        <authorList>
            <person name="Goeker M."/>
        </authorList>
    </citation>
    <scope>NUCLEOTIDE SEQUENCE [LARGE SCALE GENOMIC DNA]</scope>
    <source>
        <strain evidence="2 5">DSM 29956</strain>
    </source>
</reference>
<protein>
    <submittedName>
        <fullName evidence="3">Acetyltransferase (GNAT) family protein</fullName>
    </submittedName>
</protein>
<organism evidence="3 4">
    <name type="scientific">Limimaricola soesokkakensis</name>
    <dbReference type="NCBI Taxonomy" id="1343159"/>
    <lineage>
        <taxon>Bacteria</taxon>
        <taxon>Pseudomonadati</taxon>
        <taxon>Pseudomonadota</taxon>
        <taxon>Alphaproteobacteria</taxon>
        <taxon>Rhodobacterales</taxon>
        <taxon>Paracoccaceae</taxon>
        <taxon>Limimaricola</taxon>
    </lineage>
</organism>
<dbReference type="GO" id="GO:0016747">
    <property type="term" value="F:acyltransferase activity, transferring groups other than amino-acyl groups"/>
    <property type="evidence" value="ECO:0007669"/>
    <property type="project" value="InterPro"/>
</dbReference>
<reference evidence="3 4" key="1">
    <citation type="submission" date="2017-03" db="EMBL/GenBank/DDBJ databases">
        <authorList>
            <person name="Afonso C.L."/>
            <person name="Miller P.J."/>
            <person name="Scott M.A."/>
            <person name="Spackman E."/>
            <person name="Goraichik I."/>
            <person name="Dimitrov K.M."/>
            <person name="Suarez D.L."/>
            <person name="Swayne D.E."/>
        </authorList>
    </citation>
    <scope>NUCLEOTIDE SEQUENCE [LARGE SCALE GENOMIC DNA]</scope>
    <source>
        <strain evidence="3 4">CECT 8367</strain>
    </source>
</reference>
<feature type="domain" description="N-acetyltransferase" evidence="1">
    <location>
        <begin position="11"/>
        <end position="165"/>
    </location>
</feature>
<gene>
    <name evidence="2" type="ORF">CLV79_104275</name>
    <name evidence="3" type="ORF">LOS8367_01677</name>
</gene>
<dbReference type="RefSeq" id="WP_165761419.1">
    <property type="nucleotide sequence ID" value="NZ_FWFY01000004.1"/>
</dbReference>
<evidence type="ECO:0000313" key="2">
    <source>
        <dbReference type="EMBL" id="PSK86840.1"/>
    </source>
</evidence>
<keyword evidence="5" id="KW-1185">Reference proteome</keyword>
<dbReference type="Pfam" id="PF00583">
    <property type="entry name" value="Acetyltransf_1"/>
    <property type="match status" value="1"/>
</dbReference>
<evidence type="ECO:0000313" key="4">
    <source>
        <dbReference type="Proteomes" id="UP000193495"/>
    </source>
</evidence>
<sequence length="165" mass="17737">MSLDLTGAAPVTLAPLDPAHLPVLRGLAPHPEQVQFSGSATTILADPRESVAFHVILSGGVPVGLFKTDSDYEDGRHFAEAGAWGLRGVMIDARAQGRGIGRAAFVALPSYLRRSHPGLRRIWLTVNCRNPAARRIYLRGGWIDDGVLYHGGSAGPQHVMRLELS</sequence>